<dbReference type="OrthoDB" id="4776947at2759"/>
<organism evidence="3 4">
    <name type="scientific">Amniculicola lignicola CBS 123094</name>
    <dbReference type="NCBI Taxonomy" id="1392246"/>
    <lineage>
        <taxon>Eukaryota</taxon>
        <taxon>Fungi</taxon>
        <taxon>Dikarya</taxon>
        <taxon>Ascomycota</taxon>
        <taxon>Pezizomycotina</taxon>
        <taxon>Dothideomycetes</taxon>
        <taxon>Pleosporomycetidae</taxon>
        <taxon>Pleosporales</taxon>
        <taxon>Amniculicolaceae</taxon>
        <taxon>Amniculicola</taxon>
    </lineage>
</organism>
<evidence type="ECO:0000313" key="4">
    <source>
        <dbReference type="Proteomes" id="UP000799779"/>
    </source>
</evidence>
<sequence length="109" mass="10945">MLGQTVLFSAFLAFATFAQAAPPPACVLGVVNAYKDPADVASVCKSKDIVAKLAKVCGDKTEDALSALADICGSEGVEVETDLPKSTTATKTGSTSKPTGTDASDSSAT</sequence>
<evidence type="ECO:0000256" key="2">
    <source>
        <dbReference type="SAM" id="SignalP"/>
    </source>
</evidence>
<reference evidence="3" key="1">
    <citation type="journal article" date="2020" name="Stud. Mycol.">
        <title>101 Dothideomycetes genomes: a test case for predicting lifestyles and emergence of pathogens.</title>
        <authorList>
            <person name="Haridas S."/>
            <person name="Albert R."/>
            <person name="Binder M."/>
            <person name="Bloem J."/>
            <person name="Labutti K."/>
            <person name="Salamov A."/>
            <person name="Andreopoulos B."/>
            <person name="Baker S."/>
            <person name="Barry K."/>
            <person name="Bills G."/>
            <person name="Bluhm B."/>
            <person name="Cannon C."/>
            <person name="Castanera R."/>
            <person name="Culley D."/>
            <person name="Daum C."/>
            <person name="Ezra D."/>
            <person name="Gonzalez J."/>
            <person name="Henrissat B."/>
            <person name="Kuo A."/>
            <person name="Liang C."/>
            <person name="Lipzen A."/>
            <person name="Lutzoni F."/>
            <person name="Magnuson J."/>
            <person name="Mondo S."/>
            <person name="Nolan M."/>
            <person name="Ohm R."/>
            <person name="Pangilinan J."/>
            <person name="Park H.-J."/>
            <person name="Ramirez L."/>
            <person name="Alfaro M."/>
            <person name="Sun H."/>
            <person name="Tritt A."/>
            <person name="Yoshinaga Y."/>
            <person name="Zwiers L.-H."/>
            <person name="Turgeon B."/>
            <person name="Goodwin S."/>
            <person name="Spatafora J."/>
            <person name="Crous P."/>
            <person name="Grigoriev I."/>
        </authorList>
    </citation>
    <scope>NUCLEOTIDE SEQUENCE</scope>
    <source>
        <strain evidence="3">CBS 123094</strain>
    </source>
</reference>
<feature type="non-terminal residue" evidence="3">
    <location>
        <position position="109"/>
    </location>
</feature>
<evidence type="ECO:0000256" key="1">
    <source>
        <dbReference type="SAM" id="MobiDB-lite"/>
    </source>
</evidence>
<dbReference type="EMBL" id="ML977576">
    <property type="protein sequence ID" value="KAF2002655.1"/>
    <property type="molecule type" value="Genomic_DNA"/>
</dbReference>
<keyword evidence="4" id="KW-1185">Reference proteome</keyword>
<keyword evidence="2" id="KW-0732">Signal</keyword>
<feature type="compositionally biased region" description="Low complexity" evidence="1">
    <location>
        <begin position="84"/>
        <end position="101"/>
    </location>
</feature>
<feature type="region of interest" description="Disordered" evidence="1">
    <location>
        <begin position="79"/>
        <end position="109"/>
    </location>
</feature>
<feature type="chain" id="PRO_5025560829" description="Extracellular membrane protein CFEM domain-containing protein" evidence="2">
    <location>
        <begin position="21"/>
        <end position="109"/>
    </location>
</feature>
<name>A0A6A5WU84_9PLEO</name>
<proteinExistence type="predicted"/>
<dbReference type="AlphaFoldDB" id="A0A6A5WU84"/>
<accession>A0A6A5WU84</accession>
<evidence type="ECO:0000313" key="3">
    <source>
        <dbReference type="EMBL" id="KAF2002655.1"/>
    </source>
</evidence>
<gene>
    <name evidence="3" type="ORF">P154DRAFT_561814</name>
</gene>
<evidence type="ECO:0008006" key="5">
    <source>
        <dbReference type="Google" id="ProtNLM"/>
    </source>
</evidence>
<feature type="signal peptide" evidence="2">
    <location>
        <begin position="1"/>
        <end position="20"/>
    </location>
</feature>
<protein>
    <recommendedName>
        <fullName evidence="5">Extracellular membrane protein CFEM domain-containing protein</fullName>
    </recommendedName>
</protein>
<dbReference type="Proteomes" id="UP000799779">
    <property type="component" value="Unassembled WGS sequence"/>
</dbReference>